<dbReference type="Pfam" id="PF11997">
    <property type="entry name" value="DUF3492"/>
    <property type="match status" value="1"/>
</dbReference>
<feature type="domain" description="DUF3492" evidence="1">
    <location>
        <begin position="1"/>
        <end position="266"/>
    </location>
</feature>
<evidence type="ECO:0000259" key="1">
    <source>
        <dbReference type="Pfam" id="PF11997"/>
    </source>
</evidence>
<dbReference type="Gene3D" id="3.40.50.2000">
    <property type="entry name" value="Glycogen Phosphorylase B"/>
    <property type="match status" value="3"/>
</dbReference>
<dbReference type="AlphaFoldDB" id="A0A5B2XK12"/>
<accession>A0A5B2XK12</accession>
<dbReference type="RefSeq" id="WP_149849337.1">
    <property type="nucleotide sequence ID" value="NZ_VUOB01000018.1"/>
</dbReference>
<comment type="caution">
    <text evidence="2">The sequence shown here is derived from an EMBL/GenBank/DDBJ whole genome shotgun (WGS) entry which is preliminary data.</text>
</comment>
<evidence type="ECO:0000313" key="3">
    <source>
        <dbReference type="Proteomes" id="UP000323454"/>
    </source>
</evidence>
<keyword evidence="3" id="KW-1185">Reference proteome</keyword>
<gene>
    <name evidence="2" type="ORF">F0L68_10620</name>
</gene>
<dbReference type="PANTHER" id="PTHR12526">
    <property type="entry name" value="GLYCOSYLTRANSFERASE"/>
    <property type="match status" value="1"/>
</dbReference>
<name>A0A5B2XK12_9PSEU</name>
<dbReference type="GO" id="GO:0016757">
    <property type="term" value="F:glycosyltransferase activity"/>
    <property type="evidence" value="ECO:0007669"/>
    <property type="project" value="TreeGrafter"/>
</dbReference>
<sequence>MRVALVTEGTYPHSFGGVSVWCDQLVRGMADYDFHVVALVGSGNEQPAWELPANIASVRSIPLWGPVPAGRKLGRRVLRRFRPLIRELVDVLLDASEPAQQHFGDVLRALFDYAQQEDLGASLRAEDAAMALTDAWQDRWLPGESTAPTVFDALTGLRLLEHSLRPLEHPPVRADVSHCVANGLAALPALASKWVYGTPLLLTEHGIYLRERYLGYRGGPYRWPVKALHLAFLRQVCALAYREAGVIAPGNVYNKRWEERLGADPEIIHTVYNGVEPDHFPAVDGEPEVPTVSWAGRIDPIKDLETLLRAFALVHKELPEARLRLFGGTPKGGQAYLDRCRGLADELGIGEVATFEGRVDKIRDAYAAGHVVVLSSISEGFPYTVIEAMTCGRACVATDVGGCSEAVGDTGLVVPPRDPEAMAAACLSLLTDTELRQGLGNAARARALEYFTVDKAIGTFDGLYRGLVADGRVTEPAA</sequence>
<evidence type="ECO:0000313" key="2">
    <source>
        <dbReference type="EMBL" id="KAA2263261.1"/>
    </source>
</evidence>
<dbReference type="SUPFAM" id="SSF53756">
    <property type="entry name" value="UDP-Glycosyltransferase/glycogen phosphorylase"/>
    <property type="match status" value="1"/>
</dbReference>
<dbReference type="PANTHER" id="PTHR12526:SF636">
    <property type="entry name" value="BLL3647 PROTEIN"/>
    <property type="match status" value="1"/>
</dbReference>
<dbReference type="InterPro" id="IPR047691">
    <property type="entry name" value="PelF-like"/>
</dbReference>
<dbReference type="Proteomes" id="UP000323454">
    <property type="component" value="Unassembled WGS sequence"/>
</dbReference>
<reference evidence="2 3" key="1">
    <citation type="submission" date="2019-09" db="EMBL/GenBank/DDBJ databases">
        <title>Goodfellowia gen. nov., a new genus of the Pseudonocardineae related to Actinoalloteichus, containing Goodfellowia coeruleoviolacea gen. nov., comb. nov. gen. nov., comb. nov.</title>
        <authorList>
            <person name="Labeda D."/>
        </authorList>
    </citation>
    <scope>NUCLEOTIDE SEQUENCE [LARGE SCALE GENOMIC DNA]</scope>
    <source>
        <strain evidence="2 3">AN110305</strain>
    </source>
</reference>
<proteinExistence type="predicted"/>
<dbReference type="InterPro" id="IPR022622">
    <property type="entry name" value="DUF3492"/>
</dbReference>
<organism evidence="2 3">
    <name type="scientific">Solihabitans fulvus</name>
    <dbReference type="NCBI Taxonomy" id="1892852"/>
    <lineage>
        <taxon>Bacteria</taxon>
        <taxon>Bacillati</taxon>
        <taxon>Actinomycetota</taxon>
        <taxon>Actinomycetes</taxon>
        <taxon>Pseudonocardiales</taxon>
        <taxon>Pseudonocardiaceae</taxon>
        <taxon>Solihabitans</taxon>
    </lineage>
</organism>
<dbReference type="Pfam" id="PF13692">
    <property type="entry name" value="Glyco_trans_1_4"/>
    <property type="match status" value="1"/>
</dbReference>
<dbReference type="EMBL" id="VUOB01000018">
    <property type="protein sequence ID" value="KAA2263261.1"/>
    <property type="molecule type" value="Genomic_DNA"/>
</dbReference>
<protein>
    <submittedName>
        <fullName evidence="2">DUF3492 domain-containing protein</fullName>
    </submittedName>
</protein>
<dbReference type="OrthoDB" id="9772485at2"/>
<dbReference type="NCBIfam" id="NF038011">
    <property type="entry name" value="PelF"/>
    <property type="match status" value="1"/>
</dbReference>
<reference evidence="2 3" key="2">
    <citation type="submission" date="2019-09" db="EMBL/GenBank/DDBJ databases">
        <authorList>
            <person name="Jin C."/>
        </authorList>
    </citation>
    <scope>NUCLEOTIDE SEQUENCE [LARGE SCALE GENOMIC DNA]</scope>
    <source>
        <strain evidence="2 3">AN110305</strain>
    </source>
</reference>